<dbReference type="InterPro" id="IPR035937">
    <property type="entry name" value="FPG_N"/>
</dbReference>
<reference evidence="11 12" key="1">
    <citation type="submission" date="2017-10" db="EMBL/GenBank/DDBJ databases">
        <title>The draft genome sequence of Lewinella nigricans NBRC 102662.</title>
        <authorList>
            <person name="Wang K."/>
        </authorList>
    </citation>
    <scope>NUCLEOTIDE SEQUENCE [LARGE SCALE GENOMIC DNA]</scope>
    <source>
        <strain evidence="11 12">NBRC 102662</strain>
    </source>
</reference>
<dbReference type="PROSITE" id="PS51068">
    <property type="entry name" value="FPG_CAT"/>
    <property type="match status" value="1"/>
</dbReference>
<dbReference type="SUPFAM" id="SSF81624">
    <property type="entry name" value="N-terminal domain of MutM-like DNA repair proteins"/>
    <property type="match status" value="1"/>
</dbReference>
<gene>
    <name evidence="11" type="ORF">CRP01_24150</name>
</gene>
<comment type="catalytic activity">
    <reaction evidence="1">
        <text>Hydrolysis of DNA containing ring-opened 7-methylguanine residues, releasing 2,6-diamino-4-hydroxy-5-(N-methyl)formamidopyrimidine.</text>
        <dbReference type="EC" id="3.2.2.23"/>
    </reaction>
</comment>
<name>A0A2D0N6L1_FLAN2</name>
<evidence type="ECO:0000259" key="10">
    <source>
        <dbReference type="PROSITE" id="PS51068"/>
    </source>
</evidence>
<protein>
    <submittedName>
        <fullName evidence="11">DNA-(Apurinic or apyrimidinic site) lyase</fullName>
    </submittedName>
</protein>
<dbReference type="Pfam" id="PF06831">
    <property type="entry name" value="H2TH"/>
    <property type="match status" value="1"/>
</dbReference>
<dbReference type="GO" id="GO:0003906">
    <property type="term" value="F:DNA-(apurinic or apyrimidinic site) endonuclease activity"/>
    <property type="evidence" value="ECO:0007669"/>
    <property type="project" value="InterPro"/>
</dbReference>
<keyword evidence="12" id="KW-1185">Reference proteome</keyword>
<dbReference type="Proteomes" id="UP000223913">
    <property type="component" value="Unassembled WGS sequence"/>
</dbReference>
<keyword evidence="8" id="KW-0511">Multifunctional enzyme</keyword>
<evidence type="ECO:0000256" key="7">
    <source>
        <dbReference type="ARBA" id="ARBA00023239"/>
    </source>
</evidence>
<comment type="caution">
    <text evidence="11">The sequence shown here is derived from an EMBL/GenBank/DDBJ whole genome shotgun (WGS) entry which is preliminary data.</text>
</comment>
<accession>A0A2D0N6L1</accession>
<comment type="similarity">
    <text evidence="2">Belongs to the FPG family.</text>
</comment>
<dbReference type="EMBL" id="PDUD01000028">
    <property type="protein sequence ID" value="PHN04028.1"/>
    <property type="molecule type" value="Genomic_DNA"/>
</dbReference>
<keyword evidence="7 11" id="KW-0456">Lyase</keyword>
<keyword evidence="6" id="KW-0234">DNA repair</keyword>
<dbReference type="OrthoDB" id="9800855at2"/>
<dbReference type="GO" id="GO:0008270">
    <property type="term" value="F:zinc ion binding"/>
    <property type="evidence" value="ECO:0007669"/>
    <property type="project" value="InterPro"/>
</dbReference>
<dbReference type="Pfam" id="PF01149">
    <property type="entry name" value="Fapy_DNA_glyco"/>
    <property type="match status" value="1"/>
</dbReference>
<evidence type="ECO:0000256" key="5">
    <source>
        <dbReference type="ARBA" id="ARBA00023125"/>
    </source>
</evidence>
<feature type="domain" description="Formamidopyrimidine-DNA glycosylase catalytic" evidence="10">
    <location>
        <begin position="2"/>
        <end position="115"/>
    </location>
</feature>
<evidence type="ECO:0000313" key="12">
    <source>
        <dbReference type="Proteomes" id="UP000223913"/>
    </source>
</evidence>
<dbReference type="InterPro" id="IPR015886">
    <property type="entry name" value="H2TH_FPG"/>
</dbReference>
<dbReference type="InterPro" id="IPR010979">
    <property type="entry name" value="Ribosomal_uS13-like_H2TH"/>
</dbReference>
<evidence type="ECO:0000256" key="1">
    <source>
        <dbReference type="ARBA" id="ARBA00001668"/>
    </source>
</evidence>
<dbReference type="Gene3D" id="1.10.8.50">
    <property type="match status" value="1"/>
</dbReference>
<evidence type="ECO:0000313" key="11">
    <source>
        <dbReference type="EMBL" id="PHN04028.1"/>
    </source>
</evidence>
<dbReference type="GO" id="GO:0008534">
    <property type="term" value="F:oxidized purine nucleobase lesion DNA N-glycosylase activity"/>
    <property type="evidence" value="ECO:0007669"/>
    <property type="project" value="UniProtKB-EC"/>
</dbReference>
<keyword evidence="3" id="KW-0227">DNA damage</keyword>
<dbReference type="SMART" id="SM01232">
    <property type="entry name" value="H2TH"/>
    <property type="match status" value="1"/>
</dbReference>
<dbReference type="AlphaFoldDB" id="A0A2D0N6L1"/>
<dbReference type="GO" id="GO:0006284">
    <property type="term" value="P:base-excision repair"/>
    <property type="evidence" value="ECO:0007669"/>
    <property type="project" value="InterPro"/>
</dbReference>
<sequence length="262" mass="30479">MPELPEVSTFQKYFDGTSLHQRIESVEVQDAMIIRNVSGEEFIDRMTGRTFLSTYRRGKYLFARMDNDEHLLLHFGMTGDLNYYSEPEERTKYERFVFHFDNGRHLGFDCPRKFAKIRYIEDLAGYIADIKLGEDALVITDADFLKQTEGKTATIKGFLLNQSHLAGVGNLYADEICYQTGIHPASRVNNLSETQKLDIYGAMQRILQEAINRNAYYKDYPENWFWEWRKEGEPGPNGEGIVQRTKIAGRTTYYIEGIQELY</sequence>
<evidence type="ECO:0000256" key="3">
    <source>
        <dbReference type="ARBA" id="ARBA00022763"/>
    </source>
</evidence>
<dbReference type="PANTHER" id="PTHR22993">
    <property type="entry name" value="FORMAMIDOPYRIMIDINE-DNA GLYCOSYLASE"/>
    <property type="match status" value="1"/>
</dbReference>
<keyword evidence="9" id="KW-0326">Glycosidase</keyword>
<dbReference type="RefSeq" id="WP_099152741.1">
    <property type="nucleotide sequence ID" value="NZ_PDUD01000028.1"/>
</dbReference>
<dbReference type="SUPFAM" id="SSF46946">
    <property type="entry name" value="S13-like H2TH domain"/>
    <property type="match status" value="1"/>
</dbReference>
<organism evidence="11 12">
    <name type="scientific">Flavilitoribacter nigricans (strain ATCC 23147 / DSM 23189 / NBRC 102662 / NCIMB 1420 / SS-2)</name>
    <name type="common">Lewinella nigricans</name>
    <dbReference type="NCBI Taxonomy" id="1122177"/>
    <lineage>
        <taxon>Bacteria</taxon>
        <taxon>Pseudomonadati</taxon>
        <taxon>Bacteroidota</taxon>
        <taxon>Saprospiria</taxon>
        <taxon>Saprospirales</taxon>
        <taxon>Lewinellaceae</taxon>
        <taxon>Flavilitoribacter</taxon>
    </lineage>
</organism>
<proteinExistence type="inferred from homology"/>
<dbReference type="PANTHER" id="PTHR22993:SF9">
    <property type="entry name" value="FORMAMIDOPYRIMIDINE-DNA GLYCOSYLASE"/>
    <property type="match status" value="1"/>
</dbReference>
<evidence type="ECO:0000256" key="9">
    <source>
        <dbReference type="ARBA" id="ARBA00023295"/>
    </source>
</evidence>
<keyword evidence="4" id="KW-0378">Hydrolase</keyword>
<dbReference type="InterPro" id="IPR012319">
    <property type="entry name" value="FPG_cat"/>
</dbReference>
<dbReference type="SMART" id="SM00898">
    <property type="entry name" value="Fapy_DNA_glyco"/>
    <property type="match status" value="1"/>
</dbReference>
<dbReference type="GO" id="GO:0003684">
    <property type="term" value="F:damaged DNA binding"/>
    <property type="evidence" value="ECO:0007669"/>
    <property type="project" value="InterPro"/>
</dbReference>
<dbReference type="Gene3D" id="3.20.190.10">
    <property type="entry name" value="MutM-like, N-terminal"/>
    <property type="match status" value="1"/>
</dbReference>
<evidence type="ECO:0000256" key="4">
    <source>
        <dbReference type="ARBA" id="ARBA00022801"/>
    </source>
</evidence>
<evidence type="ECO:0000256" key="8">
    <source>
        <dbReference type="ARBA" id="ARBA00023268"/>
    </source>
</evidence>
<evidence type="ECO:0000256" key="2">
    <source>
        <dbReference type="ARBA" id="ARBA00009409"/>
    </source>
</evidence>
<keyword evidence="5" id="KW-0238">DNA-binding</keyword>
<dbReference type="GO" id="GO:0016829">
    <property type="term" value="F:lyase activity"/>
    <property type="evidence" value="ECO:0007669"/>
    <property type="project" value="UniProtKB-KW"/>
</dbReference>
<evidence type="ECO:0000256" key="6">
    <source>
        <dbReference type="ARBA" id="ARBA00023204"/>
    </source>
</evidence>